<protein>
    <submittedName>
        <fullName evidence="1">Uncharacterized protein</fullName>
    </submittedName>
</protein>
<keyword evidence="2" id="KW-1185">Reference proteome</keyword>
<evidence type="ECO:0000313" key="1">
    <source>
        <dbReference type="EMBL" id="OWZ08490.1"/>
    </source>
</evidence>
<proteinExistence type="predicted"/>
<accession>A0A225VVC3</accession>
<gene>
    <name evidence="1" type="ORF">PHMEG_00018958</name>
</gene>
<dbReference type="AlphaFoldDB" id="A0A225VVC3"/>
<name>A0A225VVC3_9STRA</name>
<organism evidence="1 2">
    <name type="scientific">Phytophthora megakarya</name>
    <dbReference type="NCBI Taxonomy" id="4795"/>
    <lineage>
        <taxon>Eukaryota</taxon>
        <taxon>Sar</taxon>
        <taxon>Stramenopiles</taxon>
        <taxon>Oomycota</taxon>
        <taxon>Peronosporomycetes</taxon>
        <taxon>Peronosporales</taxon>
        <taxon>Peronosporaceae</taxon>
        <taxon>Phytophthora</taxon>
    </lineage>
</organism>
<dbReference type="Proteomes" id="UP000198211">
    <property type="component" value="Unassembled WGS sequence"/>
</dbReference>
<dbReference type="EMBL" id="NBNE01003134">
    <property type="protein sequence ID" value="OWZ08490.1"/>
    <property type="molecule type" value="Genomic_DNA"/>
</dbReference>
<sequence length="63" mass="6548">MEEAIQVALQEEYSHSQARTLPLRGKVTVCQEESPGNEASGGPVLGWPSRAISAALGAVVLGT</sequence>
<dbReference type="OrthoDB" id="117025at2759"/>
<comment type="caution">
    <text evidence="1">The sequence shown here is derived from an EMBL/GenBank/DDBJ whole genome shotgun (WGS) entry which is preliminary data.</text>
</comment>
<reference evidence="2" key="1">
    <citation type="submission" date="2017-03" db="EMBL/GenBank/DDBJ databases">
        <title>Phytopthora megakarya and P. palmivora, two closely related causual agents of cacao black pod achieved similar genome size and gene model numbers by different mechanisms.</title>
        <authorList>
            <person name="Ali S."/>
            <person name="Shao J."/>
            <person name="Larry D.J."/>
            <person name="Kronmiller B."/>
            <person name="Shen D."/>
            <person name="Strem M.D."/>
            <person name="Melnick R.L."/>
            <person name="Guiltinan M.J."/>
            <person name="Tyler B.M."/>
            <person name="Meinhardt L.W."/>
            <person name="Bailey B.A."/>
        </authorList>
    </citation>
    <scope>NUCLEOTIDE SEQUENCE [LARGE SCALE GENOMIC DNA]</scope>
    <source>
        <strain evidence="2">zdho120</strain>
    </source>
</reference>
<evidence type="ECO:0000313" key="2">
    <source>
        <dbReference type="Proteomes" id="UP000198211"/>
    </source>
</evidence>